<dbReference type="GO" id="GO:0070124">
    <property type="term" value="P:mitochondrial translational initiation"/>
    <property type="evidence" value="ECO:0007669"/>
    <property type="project" value="TreeGrafter"/>
</dbReference>
<evidence type="ECO:0000313" key="6">
    <source>
        <dbReference type="Proteomes" id="UP000472372"/>
    </source>
</evidence>
<evidence type="ECO:0000256" key="4">
    <source>
        <dbReference type="SAM" id="MobiDB-lite"/>
    </source>
</evidence>
<reference evidence="5" key="1">
    <citation type="submission" date="2021-02" db="EMBL/GenBank/DDBJ databases">
        <authorList>
            <person name="Syme A R."/>
            <person name="Syme A R."/>
            <person name="Moolhuijzen P."/>
        </authorList>
    </citation>
    <scope>NUCLEOTIDE SEQUENCE</scope>
    <source>
        <strain evidence="5">W1-1</strain>
    </source>
</reference>
<feature type="region of interest" description="Disordered" evidence="4">
    <location>
        <begin position="72"/>
        <end position="115"/>
    </location>
</feature>
<sequence length="263" mass="29442">MVSRSLGELLLRPSTFTRIPHAQRITIPSWTCQRALSNTAQPSAQPAPKSDEEHFIPESEAQRPQGQYIPEFEAAKPQPRPQASETETTRTLDGLFGGIPRDQPSPSYVPRGGAPKSQAAAHLFGAAWAGSNRTRPNRKPLEFDNMAMPDSYLNPSLANKPSDAASLAVQQENTFAQYPRLNPTYGRSVDLDSTRGRDIVRGIGMLGSLVARNRLRNDFAKQRYHERGGLKRKRLASERWRARFKLGFRAVTHRVTELTKKGW</sequence>
<protein>
    <submittedName>
        <fullName evidence="5">Ribosomal-S21 domain containing protein</fullName>
    </submittedName>
</protein>
<evidence type="ECO:0000313" key="5">
    <source>
        <dbReference type="EMBL" id="CAE7174414.1"/>
    </source>
</evidence>
<organism evidence="5 6">
    <name type="scientific">Pyrenophora teres f. teres</name>
    <dbReference type="NCBI Taxonomy" id="97479"/>
    <lineage>
        <taxon>Eukaryota</taxon>
        <taxon>Fungi</taxon>
        <taxon>Dikarya</taxon>
        <taxon>Ascomycota</taxon>
        <taxon>Pezizomycotina</taxon>
        <taxon>Dothideomycetes</taxon>
        <taxon>Pleosporomycetidae</taxon>
        <taxon>Pleosporales</taxon>
        <taxon>Pleosporineae</taxon>
        <taxon>Pleosporaceae</taxon>
        <taxon>Pyrenophora</taxon>
    </lineage>
</organism>
<keyword evidence="3" id="KW-0687">Ribonucleoprotein</keyword>
<comment type="similarity">
    <text evidence="1">Belongs to the bacterial ribosomal protein bS21 family.</text>
</comment>
<proteinExistence type="inferred from homology"/>
<dbReference type="GO" id="GO:0003735">
    <property type="term" value="F:structural constituent of ribosome"/>
    <property type="evidence" value="ECO:0007669"/>
    <property type="project" value="InterPro"/>
</dbReference>
<dbReference type="EMBL" id="HG992981">
    <property type="protein sequence ID" value="CAE7174414.1"/>
    <property type="molecule type" value="Genomic_DNA"/>
</dbReference>
<dbReference type="AlphaFoldDB" id="A0A6S6W2G8"/>
<dbReference type="InterPro" id="IPR052837">
    <property type="entry name" value="Mitoribosomal_bS21"/>
</dbReference>
<dbReference type="Pfam" id="PF01165">
    <property type="entry name" value="Ribosomal_S21"/>
    <property type="match status" value="1"/>
</dbReference>
<feature type="compositionally biased region" description="Polar residues" evidence="4">
    <location>
        <begin position="81"/>
        <end position="91"/>
    </location>
</feature>
<dbReference type="PANTHER" id="PTHR41237">
    <property type="entry name" value="37S RIBOSOMAL PROTEIN MRP21, MITOCHONDRIAL"/>
    <property type="match status" value="1"/>
</dbReference>
<keyword evidence="2" id="KW-0689">Ribosomal protein</keyword>
<name>A0A6S6W2G8_9PLEO</name>
<evidence type="ECO:0000256" key="3">
    <source>
        <dbReference type="ARBA" id="ARBA00023274"/>
    </source>
</evidence>
<gene>
    <name evidence="5" type="ORF">PTTW11_05630</name>
</gene>
<dbReference type="Proteomes" id="UP000472372">
    <property type="component" value="Chromosome 5"/>
</dbReference>
<evidence type="ECO:0000256" key="2">
    <source>
        <dbReference type="ARBA" id="ARBA00022980"/>
    </source>
</evidence>
<dbReference type="GO" id="GO:0005763">
    <property type="term" value="C:mitochondrial small ribosomal subunit"/>
    <property type="evidence" value="ECO:0007669"/>
    <property type="project" value="TreeGrafter"/>
</dbReference>
<evidence type="ECO:0000256" key="1">
    <source>
        <dbReference type="ARBA" id="ARBA00006640"/>
    </source>
</evidence>
<accession>A0A6S6W2G8</accession>
<dbReference type="InterPro" id="IPR001911">
    <property type="entry name" value="Ribosomal_bS21"/>
</dbReference>
<dbReference type="PANTHER" id="PTHR41237:SF1">
    <property type="entry name" value="SMALL RIBOSOMAL SUBUNIT PROTEIN BS21M"/>
    <property type="match status" value="1"/>
</dbReference>